<evidence type="ECO:0000256" key="1">
    <source>
        <dbReference type="ARBA" id="ARBA00022614"/>
    </source>
</evidence>
<comment type="caution">
    <text evidence="4">The sequence shown here is derived from an EMBL/GenBank/DDBJ whole genome shotgun (WGS) entry which is preliminary data.</text>
</comment>
<evidence type="ECO:0000313" key="5">
    <source>
        <dbReference type="Proteomes" id="UP000237347"/>
    </source>
</evidence>
<proteinExistence type="predicted"/>
<dbReference type="Gene3D" id="3.80.10.10">
    <property type="entry name" value="Ribonuclease Inhibitor"/>
    <property type="match status" value="1"/>
</dbReference>
<keyword evidence="2" id="KW-0677">Repeat</keyword>
<evidence type="ECO:0000259" key="3">
    <source>
        <dbReference type="Pfam" id="PF20160"/>
    </source>
</evidence>
<reference evidence="4 5" key="1">
    <citation type="journal article" date="2018" name="Sci. Data">
        <title>The draft genome sequence of cork oak.</title>
        <authorList>
            <person name="Ramos A.M."/>
            <person name="Usie A."/>
            <person name="Barbosa P."/>
            <person name="Barros P.M."/>
            <person name="Capote T."/>
            <person name="Chaves I."/>
            <person name="Simoes F."/>
            <person name="Abreu I."/>
            <person name="Carrasquinho I."/>
            <person name="Faro C."/>
            <person name="Guimaraes J.B."/>
            <person name="Mendonca D."/>
            <person name="Nobrega F."/>
            <person name="Rodrigues L."/>
            <person name="Saibo N.J.M."/>
            <person name="Varela M.C."/>
            <person name="Egas C."/>
            <person name="Matos J."/>
            <person name="Miguel C.M."/>
            <person name="Oliveira M.M."/>
            <person name="Ricardo C.P."/>
            <person name="Goncalves S."/>
        </authorList>
    </citation>
    <scope>NUCLEOTIDE SEQUENCE [LARGE SCALE GENOMIC DNA]</scope>
    <source>
        <strain evidence="5">cv. HL8</strain>
    </source>
</reference>
<dbReference type="AlphaFoldDB" id="A0AAW0JU27"/>
<organism evidence="4 5">
    <name type="scientific">Quercus suber</name>
    <name type="common">Cork oak</name>
    <dbReference type="NCBI Taxonomy" id="58331"/>
    <lineage>
        <taxon>Eukaryota</taxon>
        <taxon>Viridiplantae</taxon>
        <taxon>Streptophyta</taxon>
        <taxon>Embryophyta</taxon>
        <taxon>Tracheophyta</taxon>
        <taxon>Spermatophyta</taxon>
        <taxon>Magnoliopsida</taxon>
        <taxon>eudicotyledons</taxon>
        <taxon>Gunneridae</taxon>
        <taxon>Pentapetalae</taxon>
        <taxon>rosids</taxon>
        <taxon>fabids</taxon>
        <taxon>Fagales</taxon>
        <taxon>Fagaceae</taxon>
        <taxon>Quercus</taxon>
    </lineage>
</organism>
<sequence length="289" mass="32690">MDSLMSLEKLDISGCRRLVNLPDSLWKIKCLKELDLHDTQIIEVPSANRAWQDRLKYQLSLNMRPMYSMSGDSDGEYEDYGMYVAGTLGYIAPAGYDGEPDGLLGPLLAGYDDSSRRVAFTILNHYLQGLLCQKTEFQTIIEMNNLPRWLTHQSLGNSISIELPPNWCNGRWMGFFLCAYFNVIGETFGLGARVIALGDMPHSHYASKTFFRMTALGSHIWLLYFSRDDWFATVGNGECSQIEVVFENYGSVEGVRECGVSLVYEQDVEEFNQTIAQTIAQIGNSHNKR</sequence>
<name>A0AAW0JU27_QUESU</name>
<keyword evidence="5" id="KW-1185">Reference proteome</keyword>
<protein>
    <recommendedName>
        <fullName evidence="3">C-JID domain-containing protein</fullName>
    </recommendedName>
</protein>
<gene>
    <name evidence="4" type="ORF">CFP56_028882</name>
</gene>
<evidence type="ECO:0000313" key="4">
    <source>
        <dbReference type="EMBL" id="KAK7829756.1"/>
    </source>
</evidence>
<dbReference type="EMBL" id="PKMF04000475">
    <property type="protein sequence ID" value="KAK7829756.1"/>
    <property type="molecule type" value="Genomic_DNA"/>
</dbReference>
<evidence type="ECO:0000256" key="2">
    <source>
        <dbReference type="ARBA" id="ARBA00022737"/>
    </source>
</evidence>
<accession>A0AAW0JU27</accession>
<dbReference type="InterPro" id="IPR045344">
    <property type="entry name" value="C-JID"/>
</dbReference>
<feature type="domain" description="C-JID" evidence="3">
    <location>
        <begin position="144"/>
        <end position="269"/>
    </location>
</feature>
<dbReference type="Proteomes" id="UP000237347">
    <property type="component" value="Unassembled WGS sequence"/>
</dbReference>
<keyword evidence="1" id="KW-0433">Leucine-rich repeat</keyword>
<dbReference type="InterPro" id="IPR032675">
    <property type="entry name" value="LRR_dom_sf"/>
</dbReference>
<dbReference type="Pfam" id="PF20160">
    <property type="entry name" value="C-JID"/>
    <property type="match status" value="1"/>
</dbReference>
<dbReference type="SUPFAM" id="SSF52047">
    <property type="entry name" value="RNI-like"/>
    <property type="match status" value="1"/>
</dbReference>